<dbReference type="Gramene" id="KJB34559">
    <property type="protein sequence ID" value="KJB34559"/>
    <property type="gene ID" value="B456_006G072400"/>
</dbReference>
<organism evidence="3 4">
    <name type="scientific">Gossypium raimondii</name>
    <name type="common">Peruvian cotton</name>
    <name type="synonym">Gossypium klotzschianum subsp. raimondii</name>
    <dbReference type="NCBI Taxonomy" id="29730"/>
    <lineage>
        <taxon>Eukaryota</taxon>
        <taxon>Viridiplantae</taxon>
        <taxon>Streptophyta</taxon>
        <taxon>Embryophyta</taxon>
        <taxon>Tracheophyta</taxon>
        <taxon>Spermatophyta</taxon>
        <taxon>Magnoliopsida</taxon>
        <taxon>eudicotyledons</taxon>
        <taxon>Gunneridae</taxon>
        <taxon>Pentapetalae</taxon>
        <taxon>rosids</taxon>
        <taxon>malvids</taxon>
        <taxon>Malvales</taxon>
        <taxon>Malvaceae</taxon>
        <taxon>Malvoideae</taxon>
        <taxon>Gossypium</taxon>
    </lineage>
</organism>
<dbReference type="OMA" id="AFEMHIN"/>
<keyword evidence="4" id="KW-1185">Reference proteome</keyword>
<protein>
    <recommendedName>
        <fullName evidence="2">PB1-like domain-containing protein</fullName>
    </recommendedName>
</protein>
<feature type="region of interest" description="Disordered" evidence="1">
    <location>
        <begin position="224"/>
        <end position="257"/>
    </location>
</feature>
<dbReference type="InterPro" id="IPR058594">
    <property type="entry name" value="PB1-like_dom_pln"/>
</dbReference>
<dbReference type="eggNOG" id="ENOG502QU1T">
    <property type="taxonomic scope" value="Eukaryota"/>
</dbReference>
<sequence>MISSDEEYYIILHVGGHFVKDPYVRYVGGKVIRLEEDLDTISYFELCKIVKIGLRFNIVMLIYFHESGTVGLQNNLRVIYDDTSTIAMLDFRSSEMFLLTVGEGDVKRVEIDGEGDDKWVESDGEGELERVESVGEDDVRGVQAGGEGVSVTGIEVDEYGGVESGGQISLGSTVGEDNDSEVAADEYASDFATSDGVDNVVDRYVGDFAISDGVDNVTAASIREEEDGNETEVWDSDEHGSLVGFDEDEEHKDSERRRNKFPLYSDKLKFSLGMLFNDDKQFKSAIRKYSKKCRRQLKFIKNKPKRVVMFQDEHHCSISFKNKMMTVAMIAQHFEVTIKDYPKMKLREIQRRCAFEMHINKIMKEKMIRNHNVEFGLLWDYAHELRSNMPGSTIKVVVQRVTTDFLPHFKMYYVCFDALKRGWKAGCRPLIGLDGCFLKGPFKSEFLTAVRKDANNQMFPIAWAVVEVECTDS</sequence>
<feature type="compositionally biased region" description="Acidic residues" evidence="1">
    <location>
        <begin position="224"/>
        <end position="235"/>
    </location>
</feature>
<dbReference type="Proteomes" id="UP000032304">
    <property type="component" value="Chromosome 6"/>
</dbReference>
<dbReference type="Pfam" id="PF26130">
    <property type="entry name" value="PB1-like"/>
    <property type="match status" value="1"/>
</dbReference>
<reference evidence="3 4" key="1">
    <citation type="journal article" date="2012" name="Nature">
        <title>Repeated polyploidization of Gossypium genomes and the evolution of spinnable cotton fibres.</title>
        <authorList>
            <person name="Paterson A.H."/>
            <person name="Wendel J.F."/>
            <person name="Gundlach H."/>
            <person name="Guo H."/>
            <person name="Jenkins J."/>
            <person name="Jin D."/>
            <person name="Llewellyn D."/>
            <person name="Showmaker K.C."/>
            <person name="Shu S."/>
            <person name="Udall J."/>
            <person name="Yoo M.J."/>
            <person name="Byers R."/>
            <person name="Chen W."/>
            <person name="Doron-Faigenboim A."/>
            <person name="Duke M.V."/>
            <person name="Gong L."/>
            <person name="Grimwood J."/>
            <person name="Grover C."/>
            <person name="Grupp K."/>
            <person name="Hu G."/>
            <person name="Lee T.H."/>
            <person name="Li J."/>
            <person name="Lin L."/>
            <person name="Liu T."/>
            <person name="Marler B.S."/>
            <person name="Page J.T."/>
            <person name="Roberts A.W."/>
            <person name="Romanel E."/>
            <person name="Sanders W.S."/>
            <person name="Szadkowski E."/>
            <person name="Tan X."/>
            <person name="Tang H."/>
            <person name="Xu C."/>
            <person name="Wang J."/>
            <person name="Wang Z."/>
            <person name="Zhang D."/>
            <person name="Zhang L."/>
            <person name="Ashrafi H."/>
            <person name="Bedon F."/>
            <person name="Bowers J.E."/>
            <person name="Brubaker C.L."/>
            <person name="Chee P.W."/>
            <person name="Das S."/>
            <person name="Gingle A.R."/>
            <person name="Haigler C.H."/>
            <person name="Harker D."/>
            <person name="Hoffmann L.V."/>
            <person name="Hovav R."/>
            <person name="Jones D.C."/>
            <person name="Lemke C."/>
            <person name="Mansoor S."/>
            <person name="ur Rahman M."/>
            <person name="Rainville L.N."/>
            <person name="Rambani A."/>
            <person name="Reddy U.K."/>
            <person name="Rong J.K."/>
            <person name="Saranga Y."/>
            <person name="Scheffler B.E."/>
            <person name="Scheffler J.A."/>
            <person name="Stelly D.M."/>
            <person name="Triplett B.A."/>
            <person name="Van Deynze A."/>
            <person name="Vaslin M.F."/>
            <person name="Waghmare V.N."/>
            <person name="Walford S.A."/>
            <person name="Wright R.J."/>
            <person name="Zaki E.A."/>
            <person name="Zhang T."/>
            <person name="Dennis E.S."/>
            <person name="Mayer K.F."/>
            <person name="Peterson D.G."/>
            <person name="Rokhsar D.S."/>
            <person name="Wang X."/>
            <person name="Schmutz J."/>
        </authorList>
    </citation>
    <scope>NUCLEOTIDE SEQUENCE [LARGE SCALE GENOMIC DNA]</scope>
</reference>
<accession>A0A0D2RRR6</accession>
<evidence type="ECO:0000259" key="2">
    <source>
        <dbReference type="Pfam" id="PF26130"/>
    </source>
</evidence>
<evidence type="ECO:0000256" key="1">
    <source>
        <dbReference type="SAM" id="MobiDB-lite"/>
    </source>
</evidence>
<dbReference type="PANTHER" id="PTHR31973">
    <property type="entry name" value="POLYPROTEIN, PUTATIVE-RELATED"/>
    <property type="match status" value="1"/>
</dbReference>
<proteinExistence type="predicted"/>
<dbReference type="EMBL" id="CM001745">
    <property type="protein sequence ID" value="KJB34559.1"/>
    <property type="molecule type" value="Genomic_DNA"/>
</dbReference>
<evidence type="ECO:0000313" key="3">
    <source>
        <dbReference type="EMBL" id="KJB34559.1"/>
    </source>
</evidence>
<dbReference type="PANTHER" id="PTHR31973:SF187">
    <property type="entry name" value="MUTATOR TRANSPOSASE MUDRA PROTEIN"/>
    <property type="match status" value="1"/>
</dbReference>
<name>A0A0D2RRR6_GOSRA</name>
<gene>
    <name evidence="3" type="ORF">B456_006G072400</name>
</gene>
<dbReference type="AlphaFoldDB" id="A0A0D2RRR6"/>
<feature type="domain" description="PB1-like" evidence="2">
    <location>
        <begin position="5"/>
        <end position="90"/>
    </location>
</feature>
<evidence type="ECO:0000313" key="4">
    <source>
        <dbReference type="Proteomes" id="UP000032304"/>
    </source>
</evidence>